<evidence type="ECO:0000256" key="5">
    <source>
        <dbReference type="ARBA" id="ARBA00022692"/>
    </source>
</evidence>
<evidence type="ECO:0000256" key="4">
    <source>
        <dbReference type="ARBA" id="ARBA00022475"/>
    </source>
</evidence>
<reference evidence="11" key="1">
    <citation type="submission" date="2024-07" db="EMBL/GenBank/DDBJ databases">
        <title>Two chromosome-level genome assemblies of Korean endemic species Abeliophyllum distichum and Forsythia ovata (Oleaceae).</title>
        <authorList>
            <person name="Jang H."/>
        </authorList>
    </citation>
    <scope>NUCLEOTIDE SEQUENCE [LARGE SCALE GENOMIC DNA]</scope>
</reference>
<feature type="domain" description="Casparian strip membrane protein" evidence="9">
    <location>
        <begin position="12"/>
        <end position="152"/>
    </location>
</feature>
<evidence type="ECO:0000259" key="9">
    <source>
        <dbReference type="Pfam" id="PF04535"/>
    </source>
</evidence>
<keyword evidence="11" id="KW-1185">Reference proteome</keyword>
<dbReference type="PANTHER" id="PTHR33573:SF40">
    <property type="entry name" value="CASP-LIKE PROTEIN 4D2"/>
    <property type="match status" value="1"/>
</dbReference>
<keyword evidence="5 8" id="KW-0812">Transmembrane</keyword>
<evidence type="ECO:0000256" key="2">
    <source>
        <dbReference type="ARBA" id="ARBA00007651"/>
    </source>
</evidence>
<keyword evidence="7 8" id="KW-0472">Membrane</keyword>
<evidence type="ECO:0000256" key="6">
    <source>
        <dbReference type="ARBA" id="ARBA00022989"/>
    </source>
</evidence>
<evidence type="ECO:0000256" key="3">
    <source>
        <dbReference type="ARBA" id="ARBA00011489"/>
    </source>
</evidence>
<protein>
    <recommendedName>
        <fullName evidence="8">CASP-like protein</fullName>
    </recommendedName>
</protein>
<evidence type="ECO:0000256" key="1">
    <source>
        <dbReference type="ARBA" id="ARBA00004651"/>
    </source>
</evidence>
<organism evidence="10 11">
    <name type="scientific">Abeliophyllum distichum</name>
    <dbReference type="NCBI Taxonomy" id="126358"/>
    <lineage>
        <taxon>Eukaryota</taxon>
        <taxon>Viridiplantae</taxon>
        <taxon>Streptophyta</taxon>
        <taxon>Embryophyta</taxon>
        <taxon>Tracheophyta</taxon>
        <taxon>Spermatophyta</taxon>
        <taxon>Magnoliopsida</taxon>
        <taxon>eudicotyledons</taxon>
        <taxon>Gunneridae</taxon>
        <taxon>Pentapetalae</taxon>
        <taxon>asterids</taxon>
        <taxon>lamiids</taxon>
        <taxon>Lamiales</taxon>
        <taxon>Oleaceae</taxon>
        <taxon>Forsythieae</taxon>
        <taxon>Abeliophyllum</taxon>
    </lineage>
</organism>
<comment type="subcellular location">
    <subcellularLocation>
        <location evidence="1 8">Cell membrane</location>
        <topology evidence="1 8">Multi-pass membrane protein</topology>
    </subcellularLocation>
</comment>
<dbReference type="AlphaFoldDB" id="A0ABD1VWS0"/>
<dbReference type="GO" id="GO:0005886">
    <property type="term" value="C:plasma membrane"/>
    <property type="evidence" value="ECO:0007669"/>
    <property type="project" value="UniProtKB-SubCell"/>
</dbReference>
<evidence type="ECO:0000256" key="8">
    <source>
        <dbReference type="RuleBase" id="RU361233"/>
    </source>
</evidence>
<evidence type="ECO:0000256" key="7">
    <source>
        <dbReference type="ARBA" id="ARBA00023136"/>
    </source>
</evidence>
<sequence>MAPPPPTTVPPLAVLVVRILTFICLLISVIIIVTNTVTISNGISEVKIKFNDFYAYRYMLSTAVLGIAYTLVQSAFTIFRVSTGNRIGGDASAQIDFYGDKLISYVLATGAAAGFGLSVDSNRGNGSESSDTKDFFDKANAAASLLLIGFLLSAISSVISSLSLPKSG</sequence>
<keyword evidence="4 8" id="KW-1003">Cell membrane</keyword>
<comment type="subunit">
    <text evidence="3 8">Homodimer and heterodimers.</text>
</comment>
<dbReference type="Pfam" id="PF04535">
    <property type="entry name" value="CASP_dom"/>
    <property type="match status" value="1"/>
</dbReference>
<gene>
    <name evidence="10" type="ORF">Adt_02713</name>
</gene>
<evidence type="ECO:0000313" key="10">
    <source>
        <dbReference type="EMBL" id="KAL2541735.1"/>
    </source>
</evidence>
<comment type="similarity">
    <text evidence="2 8">Belongs to the Casparian strip membrane proteins (CASP) family.</text>
</comment>
<evidence type="ECO:0000313" key="11">
    <source>
        <dbReference type="Proteomes" id="UP001604336"/>
    </source>
</evidence>
<keyword evidence="6 8" id="KW-1133">Transmembrane helix</keyword>
<feature type="transmembrane region" description="Helical" evidence="8">
    <location>
        <begin position="141"/>
        <end position="164"/>
    </location>
</feature>
<proteinExistence type="inferred from homology"/>
<feature type="transmembrane region" description="Helical" evidence="8">
    <location>
        <begin position="12"/>
        <end position="37"/>
    </location>
</feature>
<feature type="transmembrane region" description="Helical" evidence="8">
    <location>
        <begin position="102"/>
        <end position="120"/>
    </location>
</feature>
<comment type="caution">
    <text evidence="10">The sequence shown here is derived from an EMBL/GenBank/DDBJ whole genome shotgun (WGS) entry which is preliminary data.</text>
</comment>
<name>A0ABD1VWS0_9LAMI</name>
<accession>A0ABD1VWS0</accession>
<dbReference type="EMBL" id="JBFOLK010000001">
    <property type="protein sequence ID" value="KAL2541735.1"/>
    <property type="molecule type" value="Genomic_DNA"/>
</dbReference>
<dbReference type="Proteomes" id="UP001604336">
    <property type="component" value="Unassembled WGS sequence"/>
</dbReference>
<dbReference type="PANTHER" id="PTHR33573">
    <property type="entry name" value="CASP-LIKE PROTEIN 4A4"/>
    <property type="match status" value="1"/>
</dbReference>
<dbReference type="InterPro" id="IPR006702">
    <property type="entry name" value="CASP_dom"/>
</dbReference>
<feature type="transmembrane region" description="Helical" evidence="8">
    <location>
        <begin position="58"/>
        <end position="82"/>
    </location>
</feature>